<dbReference type="InterPro" id="IPR004331">
    <property type="entry name" value="SPX_dom"/>
</dbReference>
<comment type="subcellular location">
    <subcellularLocation>
        <location evidence="1">Membrane</location>
        <topology evidence="1">Multi-pass membrane protein</topology>
    </subcellularLocation>
</comment>
<dbReference type="PANTHER" id="PTHR10783:SF103">
    <property type="entry name" value="SOLUTE CARRIER FAMILY 53 MEMBER 1"/>
    <property type="match status" value="1"/>
</dbReference>
<feature type="transmembrane region" description="Helical" evidence="7">
    <location>
        <begin position="750"/>
        <end position="771"/>
    </location>
</feature>
<protein>
    <submittedName>
        <fullName evidence="10">Transporter</fullName>
    </submittedName>
</protein>
<dbReference type="InterPro" id="IPR004342">
    <property type="entry name" value="EXS_C"/>
</dbReference>
<proteinExistence type="inferred from homology"/>
<dbReference type="AlphaFoldDB" id="A0A2G8RP88"/>
<comment type="similarity">
    <text evidence="2">Belongs to the SYG1 (TC 2.A.94) family.</text>
</comment>
<dbReference type="GO" id="GO:0005794">
    <property type="term" value="C:Golgi apparatus"/>
    <property type="evidence" value="ECO:0007669"/>
    <property type="project" value="TreeGrafter"/>
</dbReference>
<feature type="transmembrane region" description="Helical" evidence="7">
    <location>
        <begin position="662"/>
        <end position="684"/>
    </location>
</feature>
<dbReference type="PANTHER" id="PTHR10783">
    <property type="entry name" value="XENOTROPIC AND POLYTROPIC RETROVIRUS RECEPTOR 1-RELATED"/>
    <property type="match status" value="1"/>
</dbReference>
<feature type="compositionally biased region" description="Polar residues" evidence="6">
    <location>
        <begin position="444"/>
        <end position="457"/>
    </location>
</feature>
<evidence type="ECO:0000313" key="10">
    <source>
        <dbReference type="EMBL" id="PIL23311.1"/>
    </source>
</evidence>
<dbReference type="STRING" id="1077348.A0A2G8RP88"/>
<feature type="transmembrane region" description="Helical" evidence="7">
    <location>
        <begin position="578"/>
        <end position="599"/>
    </location>
</feature>
<evidence type="ECO:0000256" key="2">
    <source>
        <dbReference type="ARBA" id="ARBA00009665"/>
    </source>
</evidence>
<feature type="transmembrane region" description="Helical" evidence="7">
    <location>
        <begin position="783"/>
        <end position="802"/>
    </location>
</feature>
<feature type="transmembrane region" description="Helical" evidence="7">
    <location>
        <begin position="696"/>
        <end position="717"/>
    </location>
</feature>
<evidence type="ECO:0000256" key="7">
    <source>
        <dbReference type="SAM" id="Phobius"/>
    </source>
</evidence>
<reference evidence="10 11" key="1">
    <citation type="journal article" date="2015" name="Sci. Rep.">
        <title>Chromosome-level genome map provides insights into diverse defense mechanisms in the medicinal fungus Ganoderma sinense.</title>
        <authorList>
            <person name="Zhu Y."/>
            <person name="Xu J."/>
            <person name="Sun C."/>
            <person name="Zhou S."/>
            <person name="Xu H."/>
            <person name="Nelson D.R."/>
            <person name="Qian J."/>
            <person name="Song J."/>
            <person name="Luo H."/>
            <person name="Xiang L."/>
            <person name="Li Y."/>
            <person name="Xu Z."/>
            <person name="Ji A."/>
            <person name="Wang L."/>
            <person name="Lu S."/>
            <person name="Hayward A."/>
            <person name="Sun W."/>
            <person name="Li X."/>
            <person name="Schwartz D.C."/>
            <person name="Wang Y."/>
            <person name="Chen S."/>
        </authorList>
    </citation>
    <scope>NUCLEOTIDE SEQUENCE [LARGE SCALE GENOMIC DNA]</scope>
    <source>
        <strain evidence="10 11">ZZ0214-1</strain>
    </source>
</reference>
<feature type="transmembrane region" description="Helical" evidence="7">
    <location>
        <begin position="814"/>
        <end position="835"/>
    </location>
</feature>
<feature type="compositionally biased region" description="Polar residues" evidence="6">
    <location>
        <begin position="79"/>
        <end position="91"/>
    </location>
</feature>
<dbReference type="EMBL" id="AYKW01000068">
    <property type="protein sequence ID" value="PIL23311.1"/>
    <property type="molecule type" value="Genomic_DNA"/>
</dbReference>
<comment type="caution">
    <text evidence="10">The sequence shown here is derived from an EMBL/GenBank/DDBJ whole genome shotgun (WGS) entry which is preliminary data.</text>
</comment>
<evidence type="ECO:0000313" key="11">
    <source>
        <dbReference type="Proteomes" id="UP000230002"/>
    </source>
</evidence>
<dbReference type="OrthoDB" id="9970435at2759"/>
<feature type="region of interest" description="Disordered" evidence="6">
    <location>
        <begin position="72"/>
        <end position="173"/>
    </location>
</feature>
<keyword evidence="11" id="KW-1185">Reference proteome</keyword>
<dbReference type="GO" id="GO:0000822">
    <property type="term" value="F:inositol hexakisphosphate binding"/>
    <property type="evidence" value="ECO:0007669"/>
    <property type="project" value="TreeGrafter"/>
</dbReference>
<feature type="compositionally biased region" description="Acidic residues" evidence="6">
    <location>
        <begin position="425"/>
        <end position="437"/>
    </location>
</feature>
<feature type="compositionally biased region" description="Polar residues" evidence="6">
    <location>
        <begin position="114"/>
        <end position="133"/>
    </location>
</feature>
<feature type="transmembrane region" description="Helical" evidence="7">
    <location>
        <begin position="847"/>
        <end position="873"/>
    </location>
</feature>
<dbReference type="Proteomes" id="UP000230002">
    <property type="component" value="Unassembled WGS sequence"/>
</dbReference>
<organism evidence="10 11">
    <name type="scientific">Ganoderma sinense ZZ0214-1</name>
    <dbReference type="NCBI Taxonomy" id="1077348"/>
    <lineage>
        <taxon>Eukaryota</taxon>
        <taxon>Fungi</taxon>
        <taxon>Dikarya</taxon>
        <taxon>Basidiomycota</taxon>
        <taxon>Agaricomycotina</taxon>
        <taxon>Agaricomycetes</taxon>
        <taxon>Polyporales</taxon>
        <taxon>Polyporaceae</taxon>
        <taxon>Ganoderma</taxon>
    </lineage>
</organism>
<feature type="region of interest" description="Disordered" evidence="6">
    <location>
        <begin position="305"/>
        <end position="468"/>
    </location>
</feature>
<keyword evidence="5 7" id="KW-0472">Membrane</keyword>
<evidence type="ECO:0000256" key="6">
    <source>
        <dbReference type="SAM" id="MobiDB-lite"/>
    </source>
</evidence>
<feature type="transmembrane region" description="Helical" evidence="7">
    <location>
        <begin position="619"/>
        <end position="641"/>
    </location>
</feature>
<feature type="compositionally biased region" description="Basic residues" evidence="6">
    <location>
        <begin position="984"/>
        <end position="999"/>
    </location>
</feature>
<feature type="compositionally biased region" description="Low complexity" evidence="6">
    <location>
        <begin position="156"/>
        <end position="168"/>
    </location>
</feature>
<evidence type="ECO:0000256" key="4">
    <source>
        <dbReference type="ARBA" id="ARBA00022989"/>
    </source>
</evidence>
<dbReference type="GO" id="GO:0016036">
    <property type="term" value="P:cellular response to phosphate starvation"/>
    <property type="evidence" value="ECO:0007669"/>
    <property type="project" value="TreeGrafter"/>
</dbReference>
<dbReference type="CDD" id="cd14475">
    <property type="entry name" value="SPX_SYG1_like"/>
    <property type="match status" value="1"/>
</dbReference>
<feature type="domain" description="EXS" evidence="8">
    <location>
        <begin position="780"/>
        <end position="974"/>
    </location>
</feature>
<evidence type="ECO:0000259" key="8">
    <source>
        <dbReference type="PROSITE" id="PS51380"/>
    </source>
</evidence>
<dbReference type="GO" id="GO:0006817">
    <property type="term" value="P:phosphate ion transport"/>
    <property type="evidence" value="ECO:0007669"/>
    <property type="project" value="TreeGrafter"/>
</dbReference>
<keyword evidence="4 7" id="KW-1133">Transmembrane helix</keyword>
<feature type="region of interest" description="Disordered" evidence="6">
    <location>
        <begin position="965"/>
        <end position="1017"/>
    </location>
</feature>
<dbReference type="Pfam" id="PF03105">
    <property type="entry name" value="SPX"/>
    <property type="match status" value="1"/>
</dbReference>
<sequence length="1017" mass="113494">MKFAQYLDETQTPEWKKAYIDYRGLKKRISAIRHAHQSDTIGIADNEQLVLSPTSDRASDASVDLNVVGMAASPRPSRDTVSSGAHSTGPASSLRPGARADALRMHSREDQTLRSHSALSLTPARNDQLNPSASHVRIHTPDVEGRRPPPVRATTVQGQGAVGSGQAQRTRGSTFASTLRAFTLPRLNSLRGTTNGTVEGHGGPRFDLGRPIPLIELLPQLTAVERAFFEKLDQELDKVESFYSEREKDMHLRADLLKEQLQELKDHRRAFYEAHPATAAPSWLHLHLPLPPPLLPDILIRRRKGARDPSPTIRPHSLPPPTPDRSGKTWRSSISKHSDPPTHVHVLTSGTEGSGDQAEPHSDETDATLPAVSSGTGSGSVSGSGRRKSKALGVLKIMSPGFSPSPSPGALEKNATSGSERTDDGGADADNEEEEAHENDAGESSGSANPNLKSRQGSSKHGKGLPLRYDPEEYQHAKKQLKKAVLECYRGLELLNNYRTLNLIGFRKALKKFEKVTKIPAQVAYTKEKIEPSAISSGAALDLLIDDMEALFAARFARGDKKRARARLRGGAKLTTHHFSTFCTGMALGLGIPALAAGLYQSFQEETRAEIPGWGGLMFVYAVFFVPTFFSLLVGANLLVWARARINYVFIFELDLRTKMDYRVYFQLPAFLLSLLCYAFWLSFSRIGTRHVVPGTWPLLWLLFTGLVVINPLPVMWKPTRVWLLRNISRLLTAGVHRVEFADFWMGDQFCSLTFTLGNLFFVGCLYARGIDQHWRQCMPSPGPRWGIAFLLAALPLLVRLVQSVKRYVDSGLVTHLINGGKYGSGILQILFYFLWRSQGGVHGPMFVAWCVFATSYSIYAGAWDLLMDWSLLRPHAPYSMLRQELLYHNAIPFYYFAIVSNILIRFIWVIYIPTRGPNYIIRTFIAAMLEILRRWQWNFLRLENEHLGNIDQYRVTREVPLPYTHEDHSHDSDGDDEDDAKIHRSGSSRRSWRTPRRGRGFETDGTAAESGVVSDI</sequence>
<feature type="transmembrane region" description="Helical" evidence="7">
    <location>
        <begin position="894"/>
        <end position="914"/>
    </location>
</feature>
<evidence type="ECO:0000256" key="3">
    <source>
        <dbReference type="ARBA" id="ARBA00022692"/>
    </source>
</evidence>
<accession>A0A2G8RP88</accession>
<dbReference type="PROSITE" id="PS51382">
    <property type="entry name" value="SPX"/>
    <property type="match status" value="1"/>
</dbReference>
<dbReference type="PROSITE" id="PS51380">
    <property type="entry name" value="EXS"/>
    <property type="match status" value="1"/>
</dbReference>
<evidence type="ECO:0000256" key="5">
    <source>
        <dbReference type="ARBA" id="ARBA00023136"/>
    </source>
</evidence>
<dbReference type="Pfam" id="PF03124">
    <property type="entry name" value="EXS"/>
    <property type="match status" value="1"/>
</dbReference>
<gene>
    <name evidence="10" type="ORF">GSI_14622</name>
</gene>
<feature type="domain" description="SPX" evidence="9">
    <location>
        <begin position="1"/>
        <end position="527"/>
    </location>
</feature>
<evidence type="ECO:0000259" key="9">
    <source>
        <dbReference type="PROSITE" id="PS51382"/>
    </source>
</evidence>
<keyword evidence="3 7" id="KW-0812">Transmembrane</keyword>
<dbReference type="GO" id="GO:0005886">
    <property type="term" value="C:plasma membrane"/>
    <property type="evidence" value="ECO:0007669"/>
    <property type="project" value="TreeGrafter"/>
</dbReference>
<name>A0A2G8RP88_9APHY</name>
<evidence type="ECO:0000256" key="1">
    <source>
        <dbReference type="ARBA" id="ARBA00004141"/>
    </source>
</evidence>
<feature type="compositionally biased region" description="Basic and acidic residues" evidence="6">
    <location>
        <begin position="101"/>
        <end position="113"/>
    </location>
</feature>